<keyword evidence="3" id="KW-1185">Reference proteome</keyword>
<reference evidence="2" key="1">
    <citation type="submission" date="2020-11" db="EMBL/GenBank/DDBJ databases">
        <title>Isolation and identification of active actinomycetes.</title>
        <authorList>
            <person name="Yu B."/>
        </authorList>
    </citation>
    <scope>NUCLEOTIDE SEQUENCE</scope>
    <source>
        <strain evidence="2">NEAU-YB345</strain>
    </source>
</reference>
<name>A0A931B810_9ACTN</name>
<evidence type="ECO:0000313" key="3">
    <source>
        <dbReference type="Proteomes" id="UP000657385"/>
    </source>
</evidence>
<dbReference type="Proteomes" id="UP000657385">
    <property type="component" value="Unassembled WGS sequence"/>
</dbReference>
<dbReference type="EMBL" id="JADPRT010000010">
    <property type="protein sequence ID" value="MBF9071167.1"/>
    <property type="molecule type" value="Genomic_DNA"/>
</dbReference>
<proteinExistence type="predicted"/>
<sequence length="82" mass="8249">MTEPPASADHATDDPPPAPLPPVVETGHAAVDGALARLAAIGDVPAEARAGVYGEVHDLLRDTLAGLEERPGQAPTPLNALG</sequence>
<gene>
    <name evidence="2" type="ORF">I2501_24415</name>
</gene>
<comment type="caution">
    <text evidence="2">The sequence shown here is derived from an EMBL/GenBank/DDBJ whole genome shotgun (WGS) entry which is preliminary data.</text>
</comment>
<evidence type="ECO:0000256" key="1">
    <source>
        <dbReference type="SAM" id="MobiDB-lite"/>
    </source>
</evidence>
<dbReference type="RefSeq" id="WP_196196301.1">
    <property type="nucleotide sequence ID" value="NZ_JADPRT010000010.1"/>
</dbReference>
<organism evidence="2 3">
    <name type="scientific">Streptacidiphilus fuscans</name>
    <dbReference type="NCBI Taxonomy" id="2789292"/>
    <lineage>
        <taxon>Bacteria</taxon>
        <taxon>Bacillati</taxon>
        <taxon>Actinomycetota</taxon>
        <taxon>Actinomycetes</taxon>
        <taxon>Kitasatosporales</taxon>
        <taxon>Streptomycetaceae</taxon>
        <taxon>Streptacidiphilus</taxon>
    </lineage>
</organism>
<feature type="region of interest" description="Disordered" evidence="1">
    <location>
        <begin position="1"/>
        <end position="25"/>
    </location>
</feature>
<protein>
    <submittedName>
        <fullName evidence="2">Uncharacterized protein</fullName>
    </submittedName>
</protein>
<evidence type="ECO:0000313" key="2">
    <source>
        <dbReference type="EMBL" id="MBF9071167.1"/>
    </source>
</evidence>
<dbReference type="AlphaFoldDB" id="A0A931B810"/>
<accession>A0A931B810</accession>